<organism evidence="1 2">
    <name type="scientific">Tagetes erecta</name>
    <name type="common">African marigold</name>
    <dbReference type="NCBI Taxonomy" id="13708"/>
    <lineage>
        <taxon>Eukaryota</taxon>
        <taxon>Viridiplantae</taxon>
        <taxon>Streptophyta</taxon>
        <taxon>Embryophyta</taxon>
        <taxon>Tracheophyta</taxon>
        <taxon>Spermatophyta</taxon>
        <taxon>Magnoliopsida</taxon>
        <taxon>eudicotyledons</taxon>
        <taxon>Gunneridae</taxon>
        <taxon>Pentapetalae</taxon>
        <taxon>asterids</taxon>
        <taxon>campanulids</taxon>
        <taxon>Asterales</taxon>
        <taxon>Asteraceae</taxon>
        <taxon>Asteroideae</taxon>
        <taxon>Heliantheae alliance</taxon>
        <taxon>Tageteae</taxon>
        <taxon>Tagetes</taxon>
    </lineage>
</organism>
<name>A0AAD8K2J4_TARER</name>
<evidence type="ECO:0000313" key="1">
    <source>
        <dbReference type="EMBL" id="KAK1413111.1"/>
    </source>
</evidence>
<comment type="caution">
    <text evidence="1">The sequence shown here is derived from an EMBL/GenBank/DDBJ whole genome shotgun (WGS) entry which is preliminary data.</text>
</comment>
<dbReference type="AlphaFoldDB" id="A0AAD8K2J4"/>
<evidence type="ECO:0000313" key="2">
    <source>
        <dbReference type="Proteomes" id="UP001229421"/>
    </source>
</evidence>
<dbReference type="EMBL" id="JAUHHV010000009">
    <property type="protein sequence ID" value="KAK1413111.1"/>
    <property type="molecule type" value="Genomic_DNA"/>
</dbReference>
<sequence length="66" mass="7522">MMLRERWCSGQSLTPLLLRADSDFIGLLFPIGSRCLFLRLSTAVSCCFRSPIVERWLSTKISHMSS</sequence>
<reference evidence="1" key="1">
    <citation type="journal article" date="2023" name="bioRxiv">
        <title>Improved chromosome-level genome assembly for marigold (Tagetes erecta).</title>
        <authorList>
            <person name="Jiang F."/>
            <person name="Yuan L."/>
            <person name="Wang S."/>
            <person name="Wang H."/>
            <person name="Xu D."/>
            <person name="Wang A."/>
            <person name="Fan W."/>
        </authorList>
    </citation>
    <scope>NUCLEOTIDE SEQUENCE</scope>
    <source>
        <strain evidence="1">WSJ</strain>
        <tissue evidence="1">Leaf</tissue>
    </source>
</reference>
<protein>
    <submittedName>
        <fullName evidence="1">Uncharacterized protein</fullName>
    </submittedName>
</protein>
<dbReference type="Proteomes" id="UP001229421">
    <property type="component" value="Unassembled WGS sequence"/>
</dbReference>
<keyword evidence="2" id="KW-1185">Reference proteome</keyword>
<gene>
    <name evidence="1" type="ORF">QVD17_34878</name>
</gene>
<accession>A0AAD8K2J4</accession>
<proteinExistence type="predicted"/>